<gene>
    <name evidence="3" type="ORF">NW768_008029</name>
</gene>
<dbReference type="SUPFAM" id="SSF51556">
    <property type="entry name" value="Metallo-dependent hydrolases"/>
    <property type="match status" value="1"/>
</dbReference>
<comment type="caution">
    <text evidence="3">The sequence shown here is derived from an EMBL/GenBank/DDBJ whole genome shotgun (WGS) entry which is preliminary data.</text>
</comment>
<keyword evidence="4" id="KW-1185">Reference proteome</keyword>
<dbReference type="PANTHER" id="PTHR43794:SF11">
    <property type="entry name" value="AMIDOHYDROLASE-RELATED DOMAIN-CONTAINING PROTEIN"/>
    <property type="match status" value="1"/>
</dbReference>
<dbReference type="Pfam" id="PF01979">
    <property type="entry name" value="Amidohydro_1"/>
    <property type="match status" value="2"/>
</dbReference>
<dbReference type="Gene3D" id="3.20.20.140">
    <property type="entry name" value="Metal-dependent hydrolases"/>
    <property type="match status" value="1"/>
</dbReference>
<accession>A0ABQ8R633</accession>
<dbReference type="InterPro" id="IPR006680">
    <property type="entry name" value="Amidohydro-rel"/>
</dbReference>
<dbReference type="Gene3D" id="2.30.40.10">
    <property type="entry name" value="Urease, subunit C, domain 1"/>
    <property type="match status" value="1"/>
</dbReference>
<proteinExistence type="predicted"/>
<organism evidence="3 4">
    <name type="scientific">Fusarium equiseti</name>
    <name type="common">Fusarium scirpi</name>
    <dbReference type="NCBI Taxonomy" id="61235"/>
    <lineage>
        <taxon>Eukaryota</taxon>
        <taxon>Fungi</taxon>
        <taxon>Dikarya</taxon>
        <taxon>Ascomycota</taxon>
        <taxon>Pezizomycotina</taxon>
        <taxon>Sordariomycetes</taxon>
        <taxon>Hypocreomycetidae</taxon>
        <taxon>Hypocreales</taxon>
        <taxon>Nectriaceae</taxon>
        <taxon>Fusarium</taxon>
        <taxon>Fusarium incarnatum-equiseti species complex</taxon>
    </lineage>
</organism>
<name>A0ABQ8R633_FUSEQ</name>
<dbReference type="InterPro" id="IPR011059">
    <property type="entry name" value="Metal-dep_hydrolase_composite"/>
</dbReference>
<evidence type="ECO:0000259" key="2">
    <source>
        <dbReference type="Pfam" id="PF01979"/>
    </source>
</evidence>
<dbReference type="Proteomes" id="UP001152024">
    <property type="component" value="Unassembled WGS sequence"/>
</dbReference>
<reference evidence="3" key="1">
    <citation type="submission" date="2022-09" db="EMBL/GenBank/DDBJ databases">
        <title>Fusarium specimens isolated from Avocado Roots.</title>
        <authorList>
            <person name="Stajich J."/>
            <person name="Roper C."/>
            <person name="Heimlech-Rivalta G."/>
        </authorList>
    </citation>
    <scope>NUCLEOTIDE SEQUENCE</scope>
    <source>
        <strain evidence="3">CF00095</strain>
    </source>
</reference>
<dbReference type="PANTHER" id="PTHR43794">
    <property type="entry name" value="AMINOHYDROLASE SSNA-RELATED"/>
    <property type="match status" value="1"/>
</dbReference>
<protein>
    <recommendedName>
        <fullName evidence="2">Amidohydrolase-related domain-containing protein</fullName>
    </recommendedName>
</protein>
<dbReference type="InterPro" id="IPR032466">
    <property type="entry name" value="Metal_Hydrolase"/>
</dbReference>
<evidence type="ECO:0000313" key="4">
    <source>
        <dbReference type="Proteomes" id="UP001152024"/>
    </source>
</evidence>
<dbReference type="SUPFAM" id="SSF51338">
    <property type="entry name" value="Composite domain of metallo-dependent hydrolases"/>
    <property type="match status" value="1"/>
</dbReference>
<dbReference type="InterPro" id="IPR050287">
    <property type="entry name" value="MTA/SAH_deaminase"/>
</dbReference>
<sequence>MPAQLFLKNGTVLQHDKNDNVVVLRNTDILIMDGCIADIGKNIDAPKNVSIIDCEYRIISPGFINAHHHMWQSQLKGLLGDCTMLDYILEANLQSFNFTSKDVFWGQLAGCLEALDSGTTCVVDNAHMASQPEHGTAALSATIASGLRSIFCYGVMPLRAKEWTEDLFELDRVPQPDWLLPQMDGLAAKAPFGDGRVQLGFFFDSYFLPEEVIAETLGHVKKAGVKLITSHYRHWPISKGQSKVPEQLNACGLLGPDTLLTHGNGATPEQAQLLTSAGTYIVSTPDAEIFMSSGADPIAFRQDLPLTCLGADCHSCGPVNMMHQMQMALAADRGMQNTKTFSEGKYPKKPRATVQEAFNLATIKAARAVNMEKDIGSIAVGKMADLVIFDTSSPSIGCAAENDPLTAIVRQAGVREVETVIIGGRVRKHKGVLREVRLDEACREGGFYLKDERLNCEGGYSWKQVAEKLSSSRREIQDRIGRTNKELAKAKLLGIFGGLDDILVD</sequence>
<keyword evidence="1" id="KW-0378">Hydrolase</keyword>
<feature type="domain" description="Amidohydrolase-related" evidence="2">
    <location>
        <begin position="309"/>
        <end position="426"/>
    </location>
</feature>
<feature type="domain" description="Amidohydrolase-related" evidence="2">
    <location>
        <begin position="58"/>
        <end position="157"/>
    </location>
</feature>
<evidence type="ECO:0000313" key="3">
    <source>
        <dbReference type="EMBL" id="KAJ4127757.1"/>
    </source>
</evidence>
<dbReference type="EMBL" id="JAOQBH010000012">
    <property type="protein sequence ID" value="KAJ4127757.1"/>
    <property type="molecule type" value="Genomic_DNA"/>
</dbReference>
<evidence type="ECO:0000256" key="1">
    <source>
        <dbReference type="ARBA" id="ARBA00022801"/>
    </source>
</evidence>